<reference evidence="1 2" key="1">
    <citation type="submission" date="2020-08" db="EMBL/GenBank/DDBJ databases">
        <title>Sphingobacterium sp. DN04309 isolated from aquaculture water.</title>
        <authorList>
            <person name="Zhang M."/>
        </authorList>
    </citation>
    <scope>NUCLEOTIDE SEQUENCE [LARGE SCALE GENOMIC DNA]</scope>
    <source>
        <strain evidence="1 2">DN04309</strain>
    </source>
</reference>
<evidence type="ECO:0000313" key="2">
    <source>
        <dbReference type="Proteomes" id="UP000651271"/>
    </source>
</evidence>
<organism evidence="1 2">
    <name type="scientific">Sphingobacterium litopenaei</name>
    <dbReference type="NCBI Taxonomy" id="2763500"/>
    <lineage>
        <taxon>Bacteria</taxon>
        <taxon>Pseudomonadati</taxon>
        <taxon>Bacteroidota</taxon>
        <taxon>Sphingobacteriia</taxon>
        <taxon>Sphingobacteriales</taxon>
        <taxon>Sphingobacteriaceae</taxon>
        <taxon>Sphingobacterium</taxon>
    </lineage>
</organism>
<protein>
    <recommendedName>
        <fullName evidence="3">Plasmid transfer protein</fullName>
    </recommendedName>
</protein>
<sequence length="223" mass="25471">MKIPILIILLLTAVKKLEAQSGVTVIHDANHLRIINENAAVRLSAESYHKSLLSQINTQVENINTNLSAVVLVKNIIHQSLTHIDESLKSSIQVIGIARLVEEIYKESAELLQQASKEPYLLLFAEQASKNFKDRSVKLALEVSEFVLKEGANILMDYQKRDYLLTKITLELKVIRALVFSMHRAIYWAKINGFIKSVNPYASFINMDKQKADEILRYYYLLK</sequence>
<proteinExistence type="predicted"/>
<evidence type="ECO:0000313" key="1">
    <source>
        <dbReference type="EMBL" id="MBD1430202.1"/>
    </source>
</evidence>
<evidence type="ECO:0008006" key="3">
    <source>
        <dbReference type="Google" id="ProtNLM"/>
    </source>
</evidence>
<dbReference type="Proteomes" id="UP000651271">
    <property type="component" value="Unassembled WGS sequence"/>
</dbReference>
<name>A0ABR7YFW6_9SPHI</name>
<gene>
    <name evidence="1" type="ORF">H8B04_11600</name>
</gene>
<comment type="caution">
    <text evidence="1">The sequence shown here is derived from an EMBL/GenBank/DDBJ whole genome shotgun (WGS) entry which is preliminary data.</text>
</comment>
<dbReference type="RefSeq" id="WP_190302457.1">
    <property type="nucleotide sequence ID" value="NZ_JACOIJ010000022.1"/>
</dbReference>
<dbReference type="EMBL" id="JACOIJ010000022">
    <property type="protein sequence ID" value="MBD1430202.1"/>
    <property type="molecule type" value="Genomic_DNA"/>
</dbReference>
<accession>A0ABR7YFW6</accession>
<keyword evidence="2" id="KW-1185">Reference proteome</keyword>